<gene>
    <name evidence="7" type="ORF">CVLEPA_LOCUS25709</name>
</gene>
<evidence type="ECO:0000256" key="5">
    <source>
        <dbReference type="ARBA" id="ARBA00023027"/>
    </source>
</evidence>
<dbReference type="Pfam" id="PF01885">
    <property type="entry name" value="PTS_2-RNA"/>
    <property type="match status" value="1"/>
</dbReference>
<dbReference type="PANTHER" id="PTHR12684:SF2">
    <property type="entry name" value="TRNA 2'-PHOSPHOTRANSFERASE 1"/>
    <property type="match status" value="1"/>
</dbReference>
<dbReference type="EMBL" id="CAWYQH010000130">
    <property type="protein sequence ID" value="CAK8692444.1"/>
    <property type="molecule type" value="Genomic_DNA"/>
</dbReference>
<evidence type="ECO:0000256" key="4">
    <source>
        <dbReference type="ARBA" id="ARBA00022679"/>
    </source>
</evidence>
<dbReference type="EC" id="2.7.1.160" evidence="3"/>
<keyword evidence="4" id="KW-0808">Transferase</keyword>
<comment type="function">
    <text evidence="1">Catalyzes the last step of tRNA splicing, the transfer of the splice junction 2'-phosphate from ligated tRNA to NAD to produce ADP-ribose 1''-2'' cyclic phosphate.</text>
</comment>
<sequence>MASFYGDVAISKELVRILRHGKYGVKLDTEGFLSVDEVLHLLGRTFQNTSLQDIQRIVNSDNKKRYELKHVDSKWMIKATQGHTVKVTGLGLTEITDPNKYKVVAHGTYSRNWSNIQKYGLSRMRRTHIHFAIGLHGDQGVISGMPHSCDVVIYIDLPLALQGGIKFYESSNKVILSEGDSDGLIYPKYFKKVVQLRPFYKELTVNAS</sequence>
<proteinExistence type="inferred from homology"/>
<dbReference type="InterPro" id="IPR042080">
    <property type="entry name" value="RNA_2'-PTrans_N"/>
</dbReference>
<comment type="catalytic activity">
    <reaction evidence="6">
        <text>2'-phospho-[ligated tRNA] + NAD(+) = mature tRNA + ADP-alpha-D-ribose 1'',2''-cyclic phosphate + nicotinamide</text>
        <dbReference type="Rhea" id="RHEA:23324"/>
        <dbReference type="Rhea" id="RHEA-COMP:11106"/>
        <dbReference type="Rhea" id="RHEA-COMP:11107"/>
        <dbReference type="ChEBI" id="CHEBI:17154"/>
        <dbReference type="ChEBI" id="CHEBI:57540"/>
        <dbReference type="ChEBI" id="CHEBI:76596"/>
        <dbReference type="ChEBI" id="CHEBI:82883"/>
        <dbReference type="ChEBI" id="CHEBI:85027"/>
        <dbReference type="EC" id="2.7.1.160"/>
    </reaction>
</comment>
<evidence type="ECO:0000256" key="3">
    <source>
        <dbReference type="ARBA" id="ARBA00012007"/>
    </source>
</evidence>
<keyword evidence="5" id="KW-0520">NAD</keyword>
<name>A0ABP0GP75_CLALP</name>
<dbReference type="Gene3D" id="1.10.10.970">
    <property type="entry name" value="RNA 2'-phosphotransferase, Tpt1/KptA family, N-terminal domain"/>
    <property type="match status" value="1"/>
</dbReference>
<comment type="caution">
    <text evidence="7">The sequence shown here is derived from an EMBL/GenBank/DDBJ whole genome shotgun (WGS) entry which is preliminary data.</text>
</comment>
<comment type="similarity">
    <text evidence="2">Belongs to the KptA/TPT1 family.</text>
</comment>
<dbReference type="SUPFAM" id="SSF56399">
    <property type="entry name" value="ADP-ribosylation"/>
    <property type="match status" value="1"/>
</dbReference>
<evidence type="ECO:0000256" key="2">
    <source>
        <dbReference type="ARBA" id="ARBA00009836"/>
    </source>
</evidence>
<evidence type="ECO:0000256" key="1">
    <source>
        <dbReference type="ARBA" id="ARBA00003343"/>
    </source>
</evidence>
<dbReference type="InterPro" id="IPR002745">
    <property type="entry name" value="Ptrans_KptA/Tpt1"/>
</dbReference>
<dbReference type="Proteomes" id="UP001642483">
    <property type="component" value="Unassembled WGS sequence"/>
</dbReference>
<evidence type="ECO:0000256" key="6">
    <source>
        <dbReference type="ARBA" id="ARBA00047949"/>
    </source>
</evidence>
<protein>
    <recommendedName>
        <fullName evidence="3">2'-phosphotransferase</fullName>
        <ecNumber evidence="3">2.7.1.160</ecNumber>
    </recommendedName>
</protein>
<organism evidence="7 8">
    <name type="scientific">Clavelina lepadiformis</name>
    <name type="common">Light-bulb sea squirt</name>
    <name type="synonym">Ascidia lepadiformis</name>
    <dbReference type="NCBI Taxonomy" id="159417"/>
    <lineage>
        <taxon>Eukaryota</taxon>
        <taxon>Metazoa</taxon>
        <taxon>Chordata</taxon>
        <taxon>Tunicata</taxon>
        <taxon>Ascidiacea</taxon>
        <taxon>Aplousobranchia</taxon>
        <taxon>Clavelinidae</taxon>
        <taxon>Clavelina</taxon>
    </lineage>
</organism>
<dbReference type="Gene3D" id="3.20.170.30">
    <property type="match status" value="1"/>
</dbReference>
<accession>A0ABP0GP75</accession>
<reference evidence="7 8" key="1">
    <citation type="submission" date="2024-02" db="EMBL/GenBank/DDBJ databases">
        <authorList>
            <person name="Daric V."/>
            <person name="Darras S."/>
        </authorList>
    </citation>
    <scope>NUCLEOTIDE SEQUENCE [LARGE SCALE GENOMIC DNA]</scope>
</reference>
<evidence type="ECO:0000313" key="8">
    <source>
        <dbReference type="Proteomes" id="UP001642483"/>
    </source>
</evidence>
<dbReference type="PANTHER" id="PTHR12684">
    <property type="entry name" value="PUTATIVE PHOSPHOTRANSFERASE"/>
    <property type="match status" value="1"/>
</dbReference>
<evidence type="ECO:0000313" key="7">
    <source>
        <dbReference type="EMBL" id="CAK8692444.1"/>
    </source>
</evidence>
<keyword evidence="8" id="KW-1185">Reference proteome</keyword>
<dbReference type="InterPro" id="IPR042081">
    <property type="entry name" value="RNA_2'-PTrans_C"/>
</dbReference>